<dbReference type="GO" id="GO:0000049">
    <property type="term" value="F:tRNA binding"/>
    <property type="evidence" value="ECO:0007669"/>
    <property type="project" value="TreeGrafter"/>
</dbReference>
<gene>
    <name evidence="13" type="ORF">SAMN02745941_03632</name>
</gene>
<dbReference type="Proteomes" id="UP000184241">
    <property type="component" value="Unassembled WGS sequence"/>
</dbReference>
<keyword evidence="4" id="KW-0548">Nucleotidyltransferase</keyword>
<keyword evidence="5" id="KW-0479">Metal-binding</keyword>
<feature type="domain" description="Poly A polymerase head" evidence="10">
    <location>
        <begin position="23"/>
        <end position="142"/>
    </location>
</feature>
<dbReference type="SUPFAM" id="SSF81301">
    <property type="entry name" value="Nucleotidyltransferase"/>
    <property type="match status" value="1"/>
</dbReference>
<dbReference type="InterPro" id="IPR032828">
    <property type="entry name" value="PolyA_RNA-bd"/>
</dbReference>
<sequence>MVIFYPKDVQYVIDTLTKNNYEAFLVGGCVRDILLDTKPKDYDITTNALPEQVMSLFSKTIPTGLKHGTVTVLINDTPYEVTTYRIDGDYKDNRRPEDVQFVSSLKDDLSRRDFTINALAYNNKDGLQDFFNGTEDLSSKLIKAVGDADKRFNEDALRMLRAIRFSCQLNFNIELRTLKAIEKNSSLILNISSERIRDELCKILTSPNPAKGFRLLNSTGILKYILPELQKAVGFDQKTPYHDKDIFEHTLSVVEKVPNNLTLRLAALFHDIAKPQCFFIGEDGIGHFYEHQKVGKDLSKNILKGLSFDNDTIDKVSTLVREHMSILFKPKSAAIKRLINRVGKDLIFDLYDLQKADILSSAPPFIALEALESTKERTKEILEADEPLDKSSLNINGNILMKSLNIKPGKIIGEIIDYLMNKVIDEPNLNNEADLLVLARDYINDKTNP</sequence>
<dbReference type="PANTHER" id="PTHR46173:SF1">
    <property type="entry name" value="CCA TRNA NUCLEOTIDYLTRANSFERASE 1, MITOCHONDRIAL"/>
    <property type="match status" value="1"/>
</dbReference>
<dbReference type="Pfam" id="PF12627">
    <property type="entry name" value="PolyA_pol_RNAbd"/>
    <property type="match status" value="1"/>
</dbReference>
<evidence type="ECO:0000256" key="5">
    <source>
        <dbReference type="ARBA" id="ARBA00022723"/>
    </source>
</evidence>
<keyword evidence="8 9" id="KW-0694">RNA-binding</keyword>
<dbReference type="PANTHER" id="PTHR46173">
    <property type="entry name" value="CCA TRNA NUCLEOTIDYLTRANSFERASE 1, MITOCHONDRIAL"/>
    <property type="match status" value="1"/>
</dbReference>
<dbReference type="InterPro" id="IPR002646">
    <property type="entry name" value="PolA_pol_head_dom"/>
</dbReference>
<dbReference type="InterPro" id="IPR003607">
    <property type="entry name" value="HD/PDEase_dom"/>
</dbReference>
<evidence type="ECO:0000256" key="7">
    <source>
        <dbReference type="ARBA" id="ARBA00022842"/>
    </source>
</evidence>
<protein>
    <submittedName>
        <fullName evidence="13">tRNA nucleotidyltransferase (CCA-adding enzyme)</fullName>
    </submittedName>
</protein>
<dbReference type="InterPro" id="IPR043519">
    <property type="entry name" value="NT_sf"/>
</dbReference>
<dbReference type="GO" id="GO:0016779">
    <property type="term" value="F:nucleotidyltransferase activity"/>
    <property type="evidence" value="ECO:0007669"/>
    <property type="project" value="UniProtKB-KW"/>
</dbReference>
<dbReference type="AlphaFoldDB" id="A0A1M6A7N4"/>
<keyword evidence="6" id="KW-0547">Nucleotide-binding</keyword>
<comment type="similarity">
    <text evidence="9">Belongs to the tRNA nucleotidyltransferase/poly(A) polymerase family.</text>
</comment>
<dbReference type="CDD" id="cd05398">
    <property type="entry name" value="NT_ClassII-CCAase"/>
    <property type="match status" value="1"/>
</dbReference>
<evidence type="ECO:0000259" key="12">
    <source>
        <dbReference type="Pfam" id="PF13735"/>
    </source>
</evidence>
<feature type="domain" description="CCA-adding enzyme C-terminal" evidence="12">
    <location>
        <begin position="299"/>
        <end position="436"/>
    </location>
</feature>
<evidence type="ECO:0000256" key="1">
    <source>
        <dbReference type="ARBA" id="ARBA00001946"/>
    </source>
</evidence>
<keyword evidence="3" id="KW-0819">tRNA processing</keyword>
<dbReference type="SUPFAM" id="SSF81891">
    <property type="entry name" value="Poly A polymerase C-terminal region-like"/>
    <property type="match status" value="1"/>
</dbReference>
<dbReference type="Gene3D" id="3.30.460.10">
    <property type="entry name" value="Beta Polymerase, domain 2"/>
    <property type="match status" value="1"/>
</dbReference>
<feature type="domain" description="tRNA nucleotidyltransferase/poly(A) polymerase RNA and SrmB- binding" evidence="11">
    <location>
        <begin position="170"/>
        <end position="231"/>
    </location>
</feature>
<evidence type="ECO:0000256" key="3">
    <source>
        <dbReference type="ARBA" id="ARBA00022694"/>
    </source>
</evidence>
<reference evidence="13 14" key="1">
    <citation type="submission" date="2016-11" db="EMBL/GenBank/DDBJ databases">
        <authorList>
            <person name="Jaros S."/>
            <person name="Januszkiewicz K."/>
            <person name="Wedrychowicz H."/>
        </authorList>
    </citation>
    <scope>NUCLEOTIDE SEQUENCE [LARGE SCALE GENOMIC DNA]</scope>
    <source>
        <strain evidence="13 14">DSM 6191</strain>
    </source>
</reference>
<dbReference type="Pfam" id="PF13735">
    <property type="entry name" value="tRNA_NucTran2_2"/>
    <property type="match status" value="1"/>
</dbReference>
<keyword evidence="7" id="KW-0460">Magnesium</keyword>
<dbReference type="Gene3D" id="1.10.246.80">
    <property type="match status" value="1"/>
</dbReference>
<dbReference type="CDD" id="cd00077">
    <property type="entry name" value="HDc"/>
    <property type="match status" value="1"/>
</dbReference>
<dbReference type="Pfam" id="PF01743">
    <property type="entry name" value="PolyA_pol"/>
    <property type="match status" value="1"/>
</dbReference>
<evidence type="ECO:0000256" key="9">
    <source>
        <dbReference type="RuleBase" id="RU003953"/>
    </source>
</evidence>
<evidence type="ECO:0000256" key="6">
    <source>
        <dbReference type="ARBA" id="ARBA00022741"/>
    </source>
</evidence>
<dbReference type="GO" id="GO:0008033">
    <property type="term" value="P:tRNA processing"/>
    <property type="evidence" value="ECO:0007669"/>
    <property type="project" value="UniProtKB-KW"/>
</dbReference>
<evidence type="ECO:0000256" key="8">
    <source>
        <dbReference type="ARBA" id="ARBA00022884"/>
    </source>
</evidence>
<dbReference type="EMBL" id="FQXU01000012">
    <property type="protein sequence ID" value="SHI32163.1"/>
    <property type="molecule type" value="Genomic_DNA"/>
</dbReference>
<proteinExistence type="inferred from homology"/>
<dbReference type="NCBIfam" id="NF009814">
    <property type="entry name" value="PRK13299.1"/>
    <property type="match status" value="1"/>
</dbReference>
<dbReference type="InterPro" id="IPR050264">
    <property type="entry name" value="Bact_CCA-adding_enz_type3_sf"/>
</dbReference>
<name>A0A1M6A7N4_9CLOT</name>
<comment type="cofactor">
    <cofactor evidence="1">
        <name>Mg(2+)</name>
        <dbReference type="ChEBI" id="CHEBI:18420"/>
    </cofactor>
</comment>
<evidence type="ECO:0000313" key="13">
    <source>
        <dbReference type="EMBL" id="SHI32163.1"/>
    </source>
</evidence>
<dbReference type="GO" id="GO:0046872">
    <property type="term" value="F:metal ion binding"/>
    <property type="evidence" value="ECO:0007669"/>
    <property type="project" value="UniProtKB-KW"/>
</dbReference>
<dbReference type="RefSeq" id="WP_073021803.1">
    <property type="nucleotide sequence ID" value="NZ_FQXU01000012.1"/>
</dbReference>
<organism evidence="13 14">
    <name type="scientific">Clostridium intestinale DSM 6191</name>
    <dbReference type="NCBI Taxonomy" id="1121320"/>
    <lineage>
        <taxon>Bacteria</taxon>
        <taxon>Bacillati</taxon>
        <taxon>Bacillota</taxon>
        <taxon>Clostridia</taxon>
        <taxon>Eubacteriales</taxon>
        <taxon>Clostridiaceae</taxon>
        <taxon>Clostridium</taxon>
    </lineage>
</organism>
<evidence type="ECO:0000259" key="10">
    <source>
        <dbReference type="Pfam" id="PF01743"/>
    </source>
</evidence>
<dbReference type="Gene3D" id="1.10.3090.10">
    <property type="entry name" value="cca-adding enzyme, domain 2"/>
    <property type="match status" value="1"/>
</dbReference>
<dbReference type="GO" id="GO:0000166">
    <property type="term" value="F:nucleotide binding"/>
    <property type="evidence" value="ECO:0007669"/>
    <property type="project" value="UniProtKB-KW"/>
</dbReference>
<evidence type="ECO:0000259" key="11">
    <source>
        <dbReference type="Pfam" id="PF12627"/>
    </source>
</evidence>
<dbReference type="InterPro" id="IPR032810">
    <property type="entry name" value="CCA-adding_enz_C"/>
</dbReference>
<accession>A0A1M6A7N4</accession>
<keyword evidence="2 9" id="KW-0808">Transferase</keyword>
<evidence type="ECO:0000256" key="2">
    <source>
        <dbReference type="ARBA" id="ARBA00022679"/>
    </source>
</evidence>
<evidence type="ECO:0000256" key="4">
    <source>
        <dbReference type="ARBA" id="ARBA00022695"/>
    </source>
</evidence>
<evidence type="ECO:0000313" key="14">
    <source>
        <dbReference type="Proteomes" id="UP000184241"/>
    </source>
</evidence>